<feature type="compositionally biased region" description="Basic and acidic residues" evidence="1">
    <location>
        <begin position="24"/>
        <end position="38"/>
    </location>
</feature>
<feature type="non-terminal residue" evidence="2">
    <location>
        <position position="1"/>
    </location>
</feature>
<feature type="non-terminal residue" evidence="2">
    <location>
        <position position="132"/>
    </location>
</feature>
<dbReference type="GO" id="GO:0016491">
    <property type="term" value="F:oxidoreductase activity"/>
    <property type="evidence" value="ECO:0007669"/>
    <property type="project" value="UniProtKB-KW"/>
</dbReference>
<evidence type="ECO:0000313" key="2">
    <source>
        <dbReference type="EMBL" id="CAA9341593.1"/>
    </source>
</evidence>
<dbReference type="AlphaFoldDB" id="A0A6J4LV07"/>
<reference evidence="2" key="1">
    <citation type="submission" date="2020-02" db="EMBL/GenBank/DDBJ databases">
        <authorList>
            <person name="Meier V. D."/>
        </authorList>
    </citation>
    <scope>NUCLEOTIDE SEQUENCE</scope>
    <source>
        <strain evidence="2">AVDCRST_MAG24</strain>
    </source>
</reference>
<protein>
    <submittedName>
        <fullName evidence="2">Cytochrome c oxidase polypeptide IV</fullName>
        <ecNumber evidence="2">1.9.3.1</ecNumber>
    </submittedName>
</protein>
<keyword evidence="2" id="KW-0560">Oxidoreductase</keyword>
<gene>
    <name evidence="2" type="ORF">AVDCRST_MAG24-1318</name>
</gene>
<organism evidence="2">
    <name type="scientific">uncultured Nocardioidaceae bacterium</name>
    <dbReference type="NCBI Taxonomy" id="253824"/>
    <lineage>
        <taxon>Bacteria</taxon>
        <taxon>Bacillati</taxon>
        <taxon>Actinomycetota</taxon>
        <taxon>Actinomycetes</taxon>
        <taxon>Propionibacteriales</taxon>
        <taxon>Nocardioidaceae</taxon>
        <taxon>environmental samples</taxon>
    </lineage>
</organism>
<dbReference type="EC" id="1.9.3.1" evidence="2"/>
<feature type="region of interest" description="Disordered" evidence="1">
    <location>
        <begin position="1"/>
        <end position="68"/>
    </location>
</feature>
<name>A0A6J4LV07_9ACTN</name>
<proteinExistence type="predicted"/>
<sequence>EGRGMGLRDLLDLPGPRDAGVLADRGRPDRHGCADHDGAAGAARDVLPRVPRPAHGPSSRGPARRRDRRRCWGARVLPAVLLVAAVVRVDARHDGVRHGVRRLVAGHHGRGAGLRGALRVDLRVLPRRARAL</sequence>
<accession>A0A6J4LV07</accession>
<dbReference type="EMBL" id="CADCUF010000203">
    <property type="protein sequence ID" value="CAA9341593.1"/>
    <property type="molecule type" value="Genomic_DNA"/>
</dbReference>
<evidence type="ECO:0000256" key="1">
    <source>
        <dbReference type="SAM" id="MobiDB-lite"/>
    </source>
</evidence>